<dbReference type="GeneID" id="56067804"/>
<dbReference type="EMBL" id="CP026995">
    <property type="protein sequence ID" value="QLH06826.1"/>
    <property type="molecule type" value="Genomic_DNA"/>
</dbReference>
<accession>A0A7D5M4B6</accession>
<dbReference type="Pfam" id="PF00072">
    <property type="entry name" value="Response_reg"/>
    <property type="match status" value="1"/>
</dbReference>
<proteinExistence type="predicted"/>
<keyword evidence="4" id="KW-1185">Reference proteome</keyword>
<protein>
    <submittedName>
        <fullName evidence="3">Response regulator</fullName>
    </submittedName>
</protein>
<organism evidence="3 4">
    <name type="scientific">Nitrosopumilus ureiphilus</name>
    <dbReference type="NCBI Taxonomy" id="1470067"/>
    <lineage>
        <taxon>Archaea</taxon>
        <taxon>Nitrososphaerota</taxon>
        <taxon>Nitrososphaeria</taxon>
        <taxon>Nitrosopumilales</taxon>
        <taxon>Nitrosopumilaceae</taxon>
        <taxon>Nitrosopumilus</taxon>
    </lineage>
</organism>
<evidence type="ECO:0000259" key="2">
    <source>
        <dbReference type="PROSITE" id="PS50110"/>
    </source>
</evidence>
<dbReference type="SUPFAM" id="SSF52172">
    <property type="entry name" value="CheY-like"/>
    <property type="match status" value="1"/>
</dbReference>
<dbReference type="InterPro" id="IPR050595">
    <property type="entry name" value="Bact_response_regulator"/>
</dbReference>
<reference evidence="3 4" key="1">
    <citation type="submission" date="2018-02" db="EMBL/GenBank/DDBJ databases">
        <title>Complete genome of Nitrosopumilus ureaphilus PS0.</title>
        <authorList>
            <person name="Qin W."/>
            <person name="Zheng Y."/>
            <person name="Stahl D.A."/>
        </authorList>
    </citation>
    <scope>NUCLEOTIDE SEQUENCE [LARGE SCALE GENOMIC DNA]</scope>
    <source>
        <strain evidence="3 4">PS0</strain>
    </source>
</reference>
<dbReference type="Gene3D" id="3.40.50.2300">
    <property type="match status" value="1"/>
</dbReference>
<evidence type="ECO:0000313" key="4">
    <source>
        <dbReference type="Proteomes" id="UP000509478"/>
    </source>
</evidence>
<dbReference type="KEGG" id="nue:C5F50_06855"/>
<keyword evidence="1" id="KW-0597">Phosphoprotein</keyword>
<gene>
    <name evidence="3" type="ORF">C5F50_06855</name>
</gene>
<name>A0A7D5M4B6_9ARCH</name>
<dbReference type="InterPro" id="IPR011006">
    <property type="entry name" value="CheY-like_superfamily"/>
</dbReference>
<dbReference type="PANTHER" id="PTHR44591">
    <property type="entry name" value="STRESS RESPONSE REGULATOR PROTEIN 1"/>
    <property type="match status" value="1"/>
</dbReference>
<sequence length="121" mass="13867">MSLKKTILLVDDDIDLLENTSYMVRSMGYDVVTAEDGQDAVSKYKDVRPNLTIMDIKMPKMDGFDAFFKMKQFDPEANVILITAFSMDEKKHLKAKSMSLITTIHKPYSFEQLEEIVGQYA</sequence>
<evidence type="ECO:0000256" key="1">
    <source>
        <dbReference type="ARBA" id="ARBA00022553"/>
    </source>
</evidence>
<dbReference type="RefSeq" id="WP_179370689.1">
    <property type="nucleotide sequence ID" value="NZ_CP026995.1"/>
</dbReference>
<dbReference type="PANTHER" id="PTHR44591:SF3">
    <property type="entry name" value="RESPONSE REGULATORY DOMAIN-CONTAINING PROTEIN"/>
    <property type="match status" value="1"/>
</dbReference>
<dbReference type="AlphaFoldDB" id="A0A7D5M4B6"/>
<dbReference type="OrthoDB" id="9652at2157"/>
<dbReference type="PROSITE" id="PS50110">
    <property type="entry name" value="RESPONSE_REGULATORY"/>
    <property type="match status" value="1"/>
</dbReference>
<evidence type="ECO:0000313" key="3">
    <source>
        <dbReference type="EMBL" id="QLH06826.1"/>
    </source>
</evidence>
<dbReference type="GO" id="GO:0000160">
    <property type="term" value="P:phosphorelay signal transduction system"/>
    <property type="evidence" value="ECO:0007669"/>
    <property type="project" value="InterPro"/>
</dbReference>
<dbReference type="Proteomes" id="UP000509478">
    <property type="component" value="Chromosome"/>
</dbReference>
<dbReference type="InterPro" id="IPR001789">
    <property type="entry name" value="Sig_transdc_resp-reg_receiver"/>
</dbReference>
<feature type="domain" description="Response regulatory" evidence="2">
    <location>
        <begin position="6"/>
        <end position="121"/>
    </location>
</feature>
<dbReference type="SMART" id="SM00448">
    <property type="entry name" value="REC"/>
    <property type="match status" value="1"/>
</dbReference>